<dbReference type="InterPro" id="IPR011707">
    <property type="entry name" value="Cu-oxidase-like_N"/>
</dbReference>
<evidence type="ECO:0000259" key="2">
    <source>
        <dbReference type="Pfam" id="PF07732"/>
    </source>
</evidence>
<evidence type="ECO:0000313" key="3">
    <source>
        <dbReference type="EMBL" id="RJT76978.1"/>
    </source>
</evidence>
<accession>A0A3A5MAL5</accession>
<protein>
    <recommendedName>
        <fullName evidence="2">Plastocyanin-like domain-containing protein</fullName>
    </recommendedName>
</protein>
<evidence type="ECO:0000313" key="4">
    <source>
        <dbReference type="Proteomes" id="UP000272560"/>
    </source>
</evidence>
<dbReference type="Gene3D" id="2.60.40.420">
    <property type="entry name" value="Cupredoxins - blue copper proteins"/>
    <property type="match status" value="1"/>
</dbReference>
<reference evidence="3 4" key="1">
    <citation type="submission" date="2018-09" db="EMBL/GenBank/DDBJ databases">
        <title>Novel species of Arthrobacter.</title>
        <authorList>
            <person name="Liu Q."/>
            <person name="Xin Y.-H."/>
        </authorList>
    </citation>
    <scope>NUCLEOTIDE SEQUENCE [LARGE SCALE GENOMIC DNA]</scope>
    <source>
        <strain evidence="3 4">Hz2</strain>
    </source>
</reference>
<dbReference type="SUPFAM" id="SSF49503">
    <property type="entry name" value="Cupredoxins"/>
    <property type="match status" value="1"/>
</dbReference>
<organism evidence="3 4">
    <name type="scientific">Arthrobacter cheniae</name>
    <dbReference type="NCBI Taxonomy" id="1258888"/>
    <lineage>
        <taxon>Bacteria</taxon>
        <taxon>Bacillati</taxon>
        <taxon>Actinomycetota</taxon>
        <taxon>Actinomycetes</taxon>
        <taxon>Micrococcales</taxon>
        <taxon>Micrococcaceae</taxon>
        <taxon>Arthrobacter</taxon>
    </lineage>
</organism>
<sequence length="42" mass="4756">MLPFLLPHPGTYWYDSHVGTQLDRGLYGALVIENPTYCLMTA</sequence>
<comment type="caution">
    <text evidence="3">The sequence shown here is derived from an EMBL/GenBank/DDBJ whole genome shotgun (WGS) entry which is preliminary data.</text>
</comment>
<dbReference type="Proteomes" id="UP000272560">
    <property type="component" value="Unassembled WGS sequence"/>
</dbReference>
<evidence type="ECO:0000256" key="1">
    <source>
        <dbReference type="ARBA" id="ARBA00022723"/>
    </source>
</evidence>
<name>A0A3A5MAL5_9MICC</name>
<gene>
    <name evidence="3" type="ORF">D6T63_15720</name>
</gene>
<keyword evidence="1" id="KW-0479">Metal-binding</keyword>
<dbReference type="Pfam" id="PF07732">
    <property type="entry name" value="Cu-oxidase_3"/>
    <property type="match status" value="1"/>
</dbReference>
<dbReference type="InterPro" id="IPR033138">
    <property type="entry name" value="Cu_oxidase_CS"/>
</dbReference>
<dbReference type="InterPro" id="IPR008972">
    <property type="entry name" value="Cupredoxin"/>
</dbReference>
<proteinExistence type="predicted"/>
<keyword evidence="4" id="KW-1185">Reference proteome</keyword>
<dbReference type="GO" id="GO:0005507">
    <property type="term" value="F:copper ion binding"/>
    <property type="evidence" value="ECO:0007669"/>
    <property type="project" value="InterPro"/>
</dbReference>
<dbReference type="OrthoDB" id="345021at2"/>
<dbReference type="EMBL" id="QZVT01000010">
    <property type="protein sequence ID" value="RJT76978.1"/>
    <property type="molecule type" value="Genomic_DNA"/>
</dbReference>
<dbReference type="AlphaFoldDB" id="A0A3A5MAL5"/>
<dbReference type="PROSITE" id="PS00079">
    <property type="entry name" value="MULTICOPPER_OXIDASE1"/>
    <property type="match status" value="1"/>
</dbReference>
<feature type="domain" description="Plastocyanin-like" evidence="2">
    <location>
        <begin position="9"/>
        <end position="35"/>
    </location>
</feature>